<dbReference type="GO" id="GO:0006884">
    <property type="term" value="P:cell volume homeostasis"/>
    <property type="evidence" value="ECO:0007669"/>
    <property type="project" value="TreeGrafter"/>
</dbReference>
<evidence type="ECO:0000256" key="1">
    <source>
        <dbReference type="ARBA" id="ARBA00004141"/>
    </source>
</evidence>
<dbReference type="FunFam" id="1.20.1740.10:FF:000030">
    <property type="entry name" value="solute carrier family 12 member 8"/>
    <property type="match status" value="1"/>
</dbReference>
<keyword evidence="9" id="KW-0406">Ion transport</keyword>
<dbReference type="PANTHER" id="PTHR11827">
    <property type="entry name" value="SOLUTE CARRIER FAMILY 12, CATION COTRANSPORTERS"/>
    <property type="match status" value="1"/>
</dbReference>
<dbReference type="Gene3D" id="1.20.1740.10">
    <property type="entry name" value="Amino acid/polyamine transporter I"/>
    <property type="match status" value="1"/>
</dbReference>
<organism evidence="16 17">
    <name type="scientific">Temnothorax longispinosus</name>
    <dbReference type="NCBI Taxonomy" id="300112"/>
    <lineage>
        <taxon>Eukaryota</taxon>
        <taxon>Metazoa</taxon>
        <taxon>Ecdysozoa</taxon>
        <taxon>Arthropoda</taxon>
        <taxon>Hexapoda</taxon>
        <taxon>Insecta</taxon>
        <taxon>Pterygota</taxon>
        <taxon>Neoptera</taxon>
        <taxon>Endopterygota</taxon>
        <taxon>Hymenoptera</taxon>
        <taxon>Apocrita</taxon>
        <taxon>Aculeata</taxon>
        <taxon>Formicoidea</taxon>
        <taxon>Formicidae</taxon>
        <taxon>Myrmicinae</taxon>
        <taxon>Temnothorax</taxon>
    </lineage>
</organism>
<keyword evidence="13" id="KW-0175">Coiled coil</keyword>
<keyword evidence="6" id="KW-0769">Symport</keyword>
<dbReference type="STRING" id="300112.A0A4S2KTT6"/>
<dbReference type="GO" id="GO:0055075">
    <property type="term" value="P:potassium ion homeostasis"/>
    <property type="evidence" value="ECO:0007669"/>
    <property type="project" value="TreeGrafter"/>
</dbReference>
<proteinExistence type="inferred from homology"/>
<feature type="transmembrane region" description="Helical" evidence="14">
    <location>
        <begin position="546"/>
        <end position="567"/>
    </location>
</feature>
<evidence type="ECO:0000259" key="15">
    <source>
        <dbReference type="Pfam" id="PF00324"/>
    </source>
</evidence>
<evidence type="ECO:0000256" key="4">
    <source>
        <dbReference type="ARBA" id="ARBA00022538"/>
    </source>
</evidence>
<name>A0A4S2KTT6_9HYME</name>
<gene>
    <name evidence="16" type="ORF">DBV15_00641</name>
</gene>
<dbReference type="PANTHER" id="PTHR11827:SF6">
    <property type="entry name" value="SOLUTE CARRIER FAMILY 12 MEMBER 8"/>
    <property type="match status" value="1"/>
</dbReference>
<protein>
    <recommendedName>
        <fullName evidence="12">Solute carrier family 12 member 8</fullName>
    </recommendedName>
</protein>
<feature type="coiled-coil region" evidence="13">
    <location>
        <begin position="131"/>
        <end position="158"/>
    </location>
</feature>
<evidence type="ECO:0000256" key="8">
    <source>
        <dbReference type="ARBA" id="ARBA00022989"/>
    </source>
</evidence>
<keyword evidence="3" id="KW-0813">Transport</keyword>
<feature type="transmembrane region" description="Helical" evidence="14">
    <location>
        <begin position="510"/>
        <end position="534"/>
    </location>
</feature>
<keyword evidence="17" id="KW-1185">Reference proteome</keyword>
<feature type="transmembrane region" description="Helical" evidence="14">
    <location>
        <begin position="316"/>
        <end position="339"/>
    </location>
</feature>
<evidence type="ECO:0000256" key="7">
    <source>
        <dbReference type="ARBA" id="ARBA00022958"/>
    </source>
</evidence>
<dbReference type="GO" id="GO:0016020">
    <property type="term" value="C:membrane"/>
    <property type="evidence" value="ECO:0007669"/>
    <property type="project" value="UniProtKB-SubCell"/>
</dbReference>
<dbReference type="InterPro" id="IPR004841">
    <property type="entry name" value="AA-permease/SLC12A_dom"/>
</dbReference>
<evidence type="ECO:0000256" key="6">
    <source>
        <dbReference type="ARBA" id="ARBA00022847"/>
    </source>
</evidence>
<feature type="domain" description="Amino acid permease/ SLC12A" evidence="15">
    <location>
        <begin position="324"/>
        <end position="684"/>
    </location>
</feature>
<accession>A0A4S2KTT6</accession>
<keyword evidence="8 14" id="KW-1133">Transmembrane helix</keyword>
<evidence type="ECO:0000256" key="11">
    <source>
        <dbReference type="ARBA" id="ARBA00023214"/>
    </source>
</evidence>
<dbReference type="EMBL" id="QBLH01001127">
    <property type="protein sequence ID" value="TGZ52976.1"/>
    <property type="molecule type" value="Genomic_DNA"/>
</dbReference>
<evidence type="ECO:0000256" key="14">
    <source>
        <dbReference type="SAM" id="Phobius"/>
    </source>
</evidence>
<dbReference type="GO" id="GO:0055064">
    <property type="term" value="P:chloride ion homeostasis"/>
    <property type="evidence" value="ECO:0007669"/>
    <property type="project" value="TreeGrafter"/>
</dbReference>
<evidence type="ECO:0000256" key="12">
    <source>
        <dbReference type="ARBA" id="ARBA00073711"/>
    </source>
</evidence>
<feature type="transmembrane region" description="Helical" evidence="14">
    <location>
        <begin position="351"/>
        <end position="375"/>
    </location>
</feature>
<dbReference type="GO" id="GO:1990573">
    <property type="term" value="P:potassium ion import across plasma membrane"/>
    <property type="evidence" value="ECO:0007669"/>
    <property type="project" value="TreeGrafter"/>
</dbReference>
<feature type="transmembrane region" description="Helical" evidence="14">
    <location>
        <begin position="396"/>
        <end position="421"/>
    </location>
</feature>
<dbReference type="AlphaFoldDB" id="A0A4S2KTT6"/>
<feature type="transmembrane region" description="Helical" evidence="14">
    <location>
        <begin position="665"/>
        <end position="684"/>
    </location>
</feature>
<comment type="similarity">
    <text evidence="2">Belongs to the SLC12A transporter family.</text>
</comment>
<evidence type="ECO:0000256" key="5">
    <source>
        <dbReference type="ARBA" id="ARBA00022692"/>
    </source>
</evidence>
<evidence type="ECO:0000256" key="13">
    <source>
        <dbReference type="SAM" id="Coils"/>
    </source>
</evidence>
<feature type="transmembrane region" description="Helical" evidence="14">
    <location>
        <begin position="640"/>
        <end position="659"/>
    </location>
</feature>
<reference evidence="16 17" key="1">
    <citation type="journal article" date="2019" name="Philos. Trans. R. Soc. Lond., B, Biol. Sci.">
        <title>Ant behaviour and brain gene expression of defending hosts depend on the ecological success of the intruding social parasite.</title>
        <authorList>
            <person name="Kaur R."/>
            <person name="Stoldt M."/>
            <person name="Jongepier E."/>
            <person name="Feldmeyer B."/>
            <person name="Menzel F."/>
            <person name="Bornberg-Bauer E."/>
            <person name="Foitzik S."/>
        </authorList>
    </citation>
    <scope>NUCLEOTIDE SEQUENCE [LARGE SCALE GENOMIC DNA]</scope>
    <source>
        <tissue evidence="16">Whole body</tissue>
    </source>
</reference>
<evidence type="ECO:0000313" key="17">
    <source>
        <dbReference type="Proteomes" id="UP000310200"/>
    </source>
</evidence>
<dbReference type="Gene3D" id="2.30.30.140">
    <property type="match status" value="1"/>
</dbReference>
<evidence type="ECO:0000256" key="9">
    <source>
        <dbReference type="ARBA" id="ARBA00023065"/>
    </source>
</evidence>
<comment type="subcellular location">
    <subcellularLocation>
        <location evidence="1">Membrane</location>
        <topology evidence="1">Multi-pass membrane protein</topology>
    </subcellularLocation>
</comment>
<feature type="transmembrane region" description="Helical" evidence="14">
    <location>
        <begin position="461"/>
        <end position="481"/>
    </location>
</feature>
<evidence type="ECO:0000313" key="16">
    <source>
        <dbReference type="EMBL" id="TGZ52976.1"/>
    </source>
</evidence>
<dbReference type="InterPro" id="IPR004842">
    <property type="entry name" value="SLC12A_fam"/>
</dbReference>
<evidence type="ECO:0000256" key="3">
    <source>
        <dbReference type="ARBA" id="ARBA00022448"/>
    </source>
</evidence>
<keyword evidence="7" id="KW-0630">Potassium</keyword>
<keyword evidence="10 14" id="KW-0472">Membrane</keyword>
<comment type="caution">
    <text evidence="16">The sequence shown here is derived from an EMBL/GenBank/DDBJ whole genome shotgun (WGS) entry which is preliminary data.</text>
</comment>
<keyword evidence="5 14" id="KW-0812">Transmembrane</keyword>
<keyword evidence="4" id="KW-0633">Potassium transport</keyword>
<feature type="transmembrane region" description="Helical" evidence="14">
    <location>
        <begin position="433"/>
        <end position="454"/>
    </location>
</feature>
<dbReference type="GO" id="GO:0015379">
    <property type="term" value="F:potassium:chloride symporter activity"/>
    <property type="evidence" value="ECO:0007669"/>
    <property type="project" value="TreeGrafter"/>
</dbReference>
<keyword evidence="11" id="KW-0868">Chloride</keyword>
<evidence type="ECO:0000256" key="10">
    <source>
        <dbReference type="ARBA" id="ARBA00023136"/>
    </source>
</evidence>
<evidence type="ECO:0000256" key="2">
    <source>
        <dbReference type="ARBA" id="ARBA00010593"/>
    </source>
</evidence>
<dbReference type="Proteomes" id="UP000310200">
    <property type="component" value="Unassembled WGS sequence"/>
</dbReference>
<feature type="transmembrane region" description="Helical" evidence="14">
    <location>
        <begin position="573"/>
        <end position="597"/>
    </location>
</feature>
<feature type="non-terminal residue" evidence="16">
    <location>
        <position position="1"/>
    </location>
</feature>
<sequence length="868" mass="96302">VEAALTTDPNNEELIKLKFDLKEVIKLTHDLIKSQQQEKRQANGMDPKDPILLAVLANKWKVGDQYYEATIDTISEDGIANITFNEYKNTDVVMLSQLKSVAKRPASDWADQKSKKMQAAAVAGSDPNKQREYLKKKKQRKLQRFKELEEERELEKNKWLAFTNKSSKKGVIKKSIFATPENVNGRVGIGTCGVSGREMTKFKKLRNDLHLNEADINEQELILFILAHVLLRSEDMGSNEENRLPNGDVRVQRDVDWARYGLRDPEEARDNAKRDSEDGNNALGPEMYQAGANELFAQEYSSDPWWKSNFFISQPVLFGTWDGVFTSCLINIFGVIVFLRSGWIVGQAGVLNAVLIIFSTVCIALVTVLSAVGICERCRVESGGVYFLLSHVLGSRFGGSIGLLYCFGQAVGCALNVLGFGESMAGLVGLDSAWAQRGFACAAVVLLSVINVAGVKWVVKLQFILLLILLLAGVDFMVGSFTHTNIDSGFEGWLSGNLKNNTFPDYQDGYSWFTVFGVFFPTVTGVLAGINMSGDLRHPSSDIPNGTLAALGTGTFLYLCFLLTLAATCVRNALLTNFTIASTVSAISVLLLAGLYVSSFSSCLGAMYGTPRVLQSIASQNVIPGMSCLQRGRGPNKVPIYAMLVVAVVTLTFIITGQINTLAPIVTMPFLLTYACLDYAYFALAQTFDLRHTREQRFRTQSPTFDRNYGSASRNNSITDTDNDLDSLFPERIRHKNLMRNNSISDNNVYVDSSPSIEDNASVSSTPERKVHIHNKLGNWYSPFYVGHANPAVKPGISAEFQFFKWFRIALLRIMGRKVYDYEQIVVTPVHPGVETCSAQLNEENEDFSGRRRYHQTATVTGQYVNVD</sequence>
<dbReference type="Pfam" id="PF00324">
    <property type="entry name" value="AA_permease"/>
    <property type="match status" value="1"/>
</dbReference>